<protein>
    <submittedName>
        <fullName evidence="2">Uncharacterized protein</fullName>
    </submittedName>
</protein>
<keyword evidence="1" id="KW-0812">Transmembrane</keyword>
<evidence type="ECO:0000313" key="2">
    <source>
        <dbReference type="EMBL" id="MPC94019.1"/>
    </source>
</evidence>
<evidence type="ECO:0000313" key="3">
    <source>
        <dbReference type="Proteomes" id="UP000324222"/>
    </source>
</evidence>
<comment type="caution">
    <text evidence="2">The sequence shown here is derived from an EMBL/GenBank/DDBJ whole genome shotgun (WGS) entry which is preliminary data.</text>
</comment>
<dbReference type="AlphaFoldDB" id="A0A5B7JGI7"/>
<gene>
    <name evidence="2" type="ORF">E2C01_089170</name>
</gene>
<dbReference type="Proteomes" id="UP000324222">
    <property type="component" value="Unassembled WGS sequence"/>
</dbReference>
<keyword evidence="1" id="KW-0472">Membrane</keyword>
<sequence>MQRVLSAVSSTQPRGTRVRLAVLLFFHFIIFVQGWSFDNPHVPVSFCQTPRDCAGEEWTDPLPTCENFRCVCPSGTCVVYTNGKSDYLFFCGSCGKV</sequence>
<proteinExistence type="predicted"/>
<name>A0A5B7JGI7_PORTR</name>
<feature type="transmembrane region" description="Helical" evidence="1">
    <location>
        <begin position="20"/>
        <end position="37"/>
    </location>
</feature>
<dbReference type="OrthoDB" id="6379964at2759"/>
<dbReference type="EMBL" id="VSRR010096984">
    <property type="protein sequence ID" value="MPC94019.1"/>
    <property type="molecule type" value="Genomic_DNA"/>
</dbReference>
<accession>A0A5B7JGI7</accession>
<keyword evidence="3" id="KW-1185">Reference proteome</keyword>
<evidence type="ECO:0000256" key="1">
    <source>
        <dbReference type="SAM" id="Phobius"/>
    </source>
</evidence>
<reference evidence="2 3" key="1">
    <citation type="submission" date="2019-05" db="EMBL/GenBank/DDBJ databases">
        <title>Another draft genome of Portunus trituberculatus and its Hox gene families provides insights of decapod evolution.</title>
        <authorList>
            <person name="Jeong J.-H."/>
            <person name="Song I."/>
            <person name="Kim S."/>
            <person name="Choi T."/>
            <person name="Kim D."/>
            <person name="Ryu S."/>
            <person name="Kim W."/>
        </authorList>
    </citation>
    <scope>NUCLEOTIDE SEQUENCE [LARGE SCALE GENOMIC DNA]</scope>
    <source>
        <tissue evidence="2">Muscle</tissue>
    </source>
</reference>
<organism evidence="2 3">
    <name type="scientific">Portunus trituberculatus</name>
    <name type="common">Swimming crab</name>
    <name type="synonym">Neptunus trituberculatus</name>
    <dbReference type="NCBI Taxonomy" id="210409"/>
    <lineage>
        <taxon>Eukaryota</taxon>
        <taxon>Metazoa</taxon>
        <taxon>Ecdysozoa</taxon>
        <taxon>Arthropoda</taxon>
        <taxon>Crustacea</taxon>
        <taxon>Multicrustacea</taxon>
        <taxon>Malacostraca</taxon>
        <taxon>Eumalacostraca</taxon>
        <taxon>Eucarida</taxon>
        <taxon>Decapoda</taxon>
        <taxon>Pleocyemata</taxon>
        <taxon>Brachyura</taxon>
        <taxon>Eubrachyura</taxon>
        <taxon>Portunoidea</taxon>
        <taxon>Portunidae</taxon>
        <taxon>Portuninae</taxon>
        <taxon>Portunus</taxon>
    </lineage>
</organism>
<keyword evidence="1" id="KW-1133">Transmembrane helix</keyword>